<feature type="compositionally biased region" description="Acidic residues" evidence="1">
    <location>
        <begin position="569"/>
        <end position="585"/>
    </location>
</feature>
<reference evidence="2 3" key="1">
    <citation type="journal article" date="2014" name="Nat. Commun.">
        <title>Klebsormidium flaccidum genome reveals primary factors for plant terrestrial adaptation.</title>
        <authorList>
            <person name="Hori K."/>
            <person name="Maruyama F."/>
            <person name="Fujisawa T."/>
            <person name="Togashi T."/>
            <person name="Yamamoto N."/>
            <person name="Seo M."/>
            <person name="Sato S."/>
            <person name="Yamada T."/>
            <person name="Mori H."/>
            <person name="Tajima N."/>
            <person name="Moriyama T."/>
            <person name="Ikeuchi M."/>
            <person name="Watanabe M."/>
            <person name="Wada H."/>
            <person name="Kobayashi K."/>
            <person name="Saito M."/>
            <person name="Masuda T."/>
            <person name="Sasaki-Sekimoto Y."/>
            <person name="Mashiguchi K."/>
            <person name="Awai K."/>
            <person name="Shimojima M."/>
            <person name="Masuda S."/>
            <person name="Iwai M."/>
            <person name="Nobusawa T."/>
            <person name="Narise T."/>
            <person name="Kondo S."/>
            <person name="Saito H."/>
            <person name="Sato R."/>
            <person name="Murakawa M."/>
            <person name="Ihara Y."/>
            <person name="Oshima-Yamada Y."/>
            <person name="Ohtaka K."/>
            <person name="Satoh M."/>
            <person name="Sonobe K."/>
            <person name="Ishii M."/>
            <person name="Ohtani R."/>
            <person name="Kanamori-Sato M."/>
            <person name="Honoki R."/>
            <person name="Miyazaki D."/>
            <person name="Mochizuki H."/>
            <person name="Umetsu J."/>
            <person name="Higashi K."/>
            <person name="Shibata D."/>
            <person name="Kamiya Y."/>
            <person name="Sato N."/>
            <person name="Nakamura Y."/>
            <person name="Tabata S."/>
            <person name="Ida S."/>
            <person name="Kurokawa K."/>
            <person name="Ohta H."/>
        </authorList>
    </citation>
    <scope>NUCLEOTIDE SEQUENCE [LARGE SCALE GENOMIC DNA]</scope>
    <source>
        <strain evidence="2 3">NIES-2285</strain>
    </source>
</reference>
<feature type="region of interest" description="Disordered" evidence="1">
    <location>
        <begin position="59"/>
        <end position="88"/>
    </location>
</feature>
<dbReference type="CDD" id="cd22982">
    <property type="entry name" value="DD_CrRSP2-like"/>
    <property type="match status" value="1"/>
</dbReference>
<feature type="compositionally biased region" description="Basic and acidic residues" evidence="1">
    <location>
        <begin position="60"/>
        <end position="88"/>
    </location>
</feature>
<gene>
    <name evidence="2" type="ORF">KFL_001270140</name>
</gene>
<feature type="region of interest" description="Disordered" evidence="1">
    <location>
        <begin position="132"/>
        <end position="219"/>
    </location>
</feature>
<organism evidence="2 3">
    <name type="scientific">Klebsormidium nitens</name>
    <name type="common">Green alga</name>
    <name type="synonym">Ulothrix nitens</name>
    <dbReference type="NCBI Taxonomy" id="105231"/>
    <lineage>
        <taxon>Eukaryota</taxon>
        <taxon>Viridiplantae</taxon>
        <taxon>Streptophyta</taxon>
        <taxon>Klebsormidiophyceae</taxon>
        <taxon>Klebsormidiales</taxon>
        <taxon>Klebsormidiaceae</taxon>
        <taxon>Klebsormidium</taxon>
    </lineage>
</organism>
<evidence type="ECO:0000313" key="3">
    <source>
        <dbReference type="Proteomes" id="UP000054558"/>
    </source>
</evidence>
<dbReference type="OMA" id="RACSECA"/>
<proteinExistence type="predicted"/>
<keyword evidence="3" id="KW-1185">Reference proteome</keyword>
<dbReference type="Pfam" id="PF05186">
    <property type="entry name" value="Dpy-30"/>
    <property type="match status" value="1"/>
</dbReference>
<feature type="region of interest" description="Disordered" evidence="1">
    <location>
        <begin position="546"/>
        <end position="605"/>
    </location>
</feature>
<evidence type="ECO:0000313" key="2">
    <source>
        <dbReference type="EMBL" id="GAQ82871.1"/>
    </source>
</evidence>
<dbReference type="STRING" id="105231.A0A1Y1I124"/>
<feature type="compositionally biased region" description="Acidic residues" evidence="1">
    <location>
        <begin position="140"/>
        <end position="166"/>
    </location>
</feature>
<dbReference type="OrthoDB" id="432281at2759"/>
<feature type="region of interest" description="Disordered" evidence="1">
    <location>
        <begin position="368"/>
        <end position="398"/>
    </location>
</feature>
<dbReference type="Proteomes" id="UP000054558">
    <property type="component" value="Unassembled WGS sequence"/>
</dbReference>
<evidence type="ECO:0000256" key="1">
    <source>
        <dbReference type="SAM" id="MobiDB-lite"/>
    </source>
</evidence>
<feature type="compositionally biased region" description="Acidic residues" evidence="1">
    <location>
        <begin position="186"/>
        <end position="208"/>
    </location>
</feature>
<name>A0A1Y1I124_KLENI</name>
<dbReference type="Gene3D" id="1.20.890.10">
    <property type="entry name" value="cAMP-dependent protein kinase regulatory subunit, dimerization-anchoring domain"/>
    <property type="match status" value="1"/>
</dbReference>
<dbReference type="InterPro" id="IPR007858">
    <property type="entry name" value="Dpy-30_motif"/>
</dbReference>
<dbReference type="AlphaFoldDB" id="A0A1Y1I124"/>
<dbReference type="EMBL" id="DF237076">
    <property type="protein sequence ID" value="GAQ82871.1"/>
    <property type="molecule type" value="Genomic_DNA"/>
</dbReference>
<feature type="compositionally biased region" description="Acidic residues" evidence="1">
    <location>
        <begin position="372"/>
        <end position="389"/>
    </location>
</feature>
<protein>
    <submittedName>
        <fullName evidence="2">Uncharacterized protein</fullName>
    </submittedName>
</protein>
<sequence>MAAKVVPGDGMDTDYLKSTIGNALSEGCAATALAHPPDPVDFLSSWLVQYARNKSIRAGMAEEKREELERERLANERAEAEEREKKDKEMWREMGLERVAGFSDDAWLMWTRALEEARKHTGISAAYVAVLEEGSPAPEPTEDGEEPEEPPEEEEAEEEQPEEDGPDAWYNVPEENPNPEKPSTEPGEEEPGEEEKAEEKEEGEEEEEKPTGPDYTSTQLWYTVVNGGDERAILGKKLTRAQGGVSFEVLDQNLPTLHVPNVLYKRGVHFFGGMPRLGALFVAAIPPSAADKPVQALLCADTLRTDLGGSGRPLSAEDQAFLTALAAAMARATVEGEAKSAEVAENVKAQVDILKAALYRVQEEQKAAAAAAEEEGEKEEPEEEAEEGAEAPAAAAPASTPLTRAALALSQTRAAYAAAVAALDAVRADEVARLKRAAKCSPMMLRVLHAAAAALGRDATALWPDWSRAREDVNADFVKTCQEHDPAGSAANWSAIRRLLKDIDGKALLAESPLAYVLYRWILSCKFVEVAHRAHVTAQEEADAAAAEKAREEAEAAAVAAAEAAEAKEEGDEDEEGEEDDEVDELANMGDSDENPGRMRSPTVL</sequence>
<accession>A0A1Y1I124</accession>